<proteinExistence type="predicted"/>
<protein>
    <submittedName>
        <fullName evidence="2">Uncharacterized protein</fullName>
    </submittedName>
</protein>
<evidence type="ECO:0000256" key="1">
    <source>
        <dbReference type="SAM" id="Coils"/>
    </source>
</evidence>
<dbReference type="AlphaFoldDB" id="A0A892ZHL7"/>
<sequence>MSQHKHPASAAARTLARYMDDILTAIQRNNGLIENTAANQTLIQALNQHALGYPAAELDGLILHSTVVRFVRHYESRFRFHQSSGNIALILDNIKEKAELYRFSCSRSSVDSLVFERELCDEISLLAEALLNICHHFSAQVYEEMATIADLEIRIRFNENQLAELQKLNDILGGLNNDKINELGSQDPDLEQLLRRILKPALDKCRRETIDAAHRLNAELLRWKKDLHSQQTNRLLENLLRHYQHHPHYRPDSNILQTAPEFFYTAQDHFSAYADLSDPDGHEIYADLAEKAAEKRLKATEPAPNQTVTEPVTIQAFDTVIETSSALIERIQWFFEALQQTNDSTSLSGIETYKQLQPPIDADTWLLMLTTHYRSHKDSFYPALTLHFHSETMPNYNGNRIVHDIVIERAA</sequence>
<dbReference type="RefSeq" id="WP_230338525.1">
    <property type="nucleotide sequence ID" value="NZ_CP069798.1"/>
</dbReference>
<dbReference type="EMBL" id="CP069798">
    <property type="protein sequence ID" value="QRQ81236.1"/>
    <property type="molecule type" value="Genomic_DNA"/>
</dbReference>
<reference evidence="2" key="1">
    <citation type="submission" date="2021-02" db="EMBL/GenBank/DDBJ databases">
        <title>Neisseriaceae sp. 26B isolated from the cloaca of a Common Toad-headed Turtle (Mesoclemmys nasuta).</title>
        <authorList>
            <person name="Spergser J."/>
            <person name="Busse H.-J."/>
        </authorList>
    </citation>
    <scope>NUCLEOTIDE SEQUENCE</scope>
    <source>
        <strain evidence="2">26B</strain>
    </source>
</reference>
<name>A0A892ZHL7_9NEIS</name>
<organism evidence="2 3">
    <name type="scientific">Paralysiella testudinis</name>
    <dbReference type="NCBI Taxonomy" id="2809020"/>
    <lineage>
        <taxon>Bacteria</taxon>
        <taxon>Pseudomonadati</taxon>
        <taxon>Pseudomonadota</taxon>
        <taxon>Betaproteobacteria</taxon>
        <taxon>Neisseriales</taxon>
        <taxon>Neisseriaceae</taxon>
        <taxon>Paralysiella</taxon>
    </lineage>
</organism>
<evidence type="ECO:0000313" key="3">
    <source>
        <dbReference type="Proteomes" id="UP000653156"/>
    </source>
</evidence>
<dbReference type="Proteomes" id="UP000653156">
    <property type="component" value="Chromosome"/>
</dbReference>
<keyword evidence="3" id="KW-1185">Reference proteome</keyword>
<feature type="coiled-coil region" evidence="1">
    <location>
        <begin position="148"/>
        <end position="178"/>
    </location>
</feature>
<evidence type="ECO:0000313" key="2">
    <source>
        <dbReference type="EMBL" id="QRQ81236.1"/>
    </source>
</evidence>
<dbReference type="KEGG" id="ptes:JQU52_10980"/>
<keyword evidence="1" id="KW-0175">Coiled coil</keyword>
<gene>
    <name evidence="2" type="ORF">JQU52_10980</name>
</gene>
<accession>A0A892ZHL7</accession>